<dbReference type="Proteomes" id="UP000269793">
    <property type="component" value="Chromosome VIII"/>
</dbReference>
<protein>
    <recommendedName>
        <fullName evidence="4">Pentatricopeptide repeat-containing protein</fullName>
    </recommendedName>
</protein>
<evidence type="ECO:0000313" key="3">
    <source>
        <dbReference type="Proteomes" id="UP000269793"/>
    </source>
</evidence>
<dbReference type="AlphaFoldDB" id="A0A3G2SBF6"/>
<evidence type="ECO:0000313" key="2">
    <source>
        <dbReference type="EMBL" id="AYO44728.1"/>
    </source>
</evidence>
<evidence type="ECO:0008006" key="4">
    <source>
        <dbReference type="Google" id="ProtNLM"/>
    </source>
</evidence>
<dbReference type="VEuPathDB" id="FungiDB:DNF11_3778"/>
<organism evidence="2 3">
    <name type="scientific">Malassezia restricta (strain ATCC 96810 / NBRC 103918 / CBS 7877)</name>
    <name type="common">Seborrheic dermatitis infection agent</name>
    <dbReference type="NCBI Taxonomy" id="425264"/>
    <lineage>
        <taxon>Eukaryota</taxon>
        <taxon>Fungi</taxon>
        <taxon>Dikarya</taxon>
        <taxon>Basidiomycota</taxon>
        <taxon>Ustilaginomycotina</taxon>
        <taxon>Malasseziomycetes</taxon>
        <taxon>Malasseziales</taxon>
        <taxon>Malasseziaceae</taxon>
        <taxon>Malassezia</taxon>
    </lineage>
</organism>
<evidence type="ECO:0000256" key="1">
    <source>
        <dbReference type="SAM" id="MobiDB-lite"/>
    </source>
</evidence>
<reference evidence="2 3" key="1">
    <citation type="submission" date="2018-10" db="EMBL/GenBank/DDBJ databases">
        <title>Complete genome sequence of Malassezia restricta CBS 7877.</title>
        <authorList>
            <person name="Morand S.C."/>
            <person name="Bertignac M."/>
            <person name="Iltis A."/>
            <person name="Kolder I."/>
            <person name="Pirovano W."/>
            <person name="Jourdain R."/>
            <person name="Clavaud C."/>
        </authorList>
    </citation>
    <scope>NUCLEOTIDE SEQUENCE [LARGE SCALE GENOMIC DNA]</scope>
    <source>
        <strain evidence="2 3">CBS 7877</strain>
    </source>
</reference>
<keyword evidence="3" id="KW-1185">Reference proteome</keyword>
<dbReference type="STRING" id="425264.A0A3G2SBF6"/>
<dbReference type="OrthoDB" id="3342562at2759"/>
<feature type="region of interest" description="Disordered" evidence="1">
    <location>
        <begin position="1"/>
        <end position="29"/>
    </location>
</feature>
<gene>
    <name evidence="2" type="ORF">DNF11_3778</name>
</gene>
<name>A0A3G2SBF6_MALR7</name>
<proteinExistence type="predicted"/>
<sequence>MQRRRGGAFSKNVRVHRKSRHSPEDQLRQHMFETSHKIKELSSTEDNPMQLFKGAESILHEGMQGWRALARSMRAKRILDGHPTPQLSAPAWNQVMLLAINAESPTAAWHLFCDMKKEGVRPTPRTFAGFFQALTRMIRAHKLETISSDVWKERLDKLYLGLTQLHALMGEGMLPDTDGGGTSDAHFMDKDISSLATAYRMYISLQYALGRYQSAMEVFDTVCPDPYRTETLLEEHDHLLRSHFATVETYTSMVRDLGICRAMPMNLRQQKIRQIWRRWQDEMVLTKRRKKAQEWLDATAIKTLVWTLSIGKPATHVRDVCALLGTYMGIPFPPTQGMTDFMPVSKPVRFTDPRLLVDVMVFFDERKMYQHVICCFNFAEQNKHGSVDPQRIPEALTLVQKAHQCLMT</sequence>
<accession>A0A3G2SBF6</accession>
<dbReference type="EMBL" id="CP033155">
    <property type="protein sequence ID" value="AYO44728.1"/>
    <property type="molecule type" value="Genomic_DNA"/>
</dbReference>